<gene>
    <name evidence="2" type="ORF">PLOB_00006759</name>
</gene>
<proteinExistence type="predicted"/>
<reference evidence="2 3" key="1">
    <citation type="submission" date="2022-05" db="EMBL/GenBank/DDBJ databases">
        <authorList>
            <consortium name="Genoscope - CEA"/>
            <person name="William W."/>
        </authorList>
    </citation>
    <scope>NUCLEOTIDE SEQUENCE [LARGE SCALE GENOMIC DNA]</scope>
</reference>
<accession>A0ABN8QHG5</accession>
<name>A0ABN8QHG5_9CNID</name>
<evidence type="ECO:0000313" key="3">
    <source>
        <dbReference type="Proteomes" id="UP001159405"/>
    </source>
</evidence>
<keyword evidence="1" id="KW-0732">Signal</keyword>
<sequence length="507" mass="56168">MKFFPVLVLLFAAEAIDGSREETVDRMLRKDGEIVTELPYVYKTAACFFLGGYLRNRGQILLQCKIECCSVDNCNTQIPTLSQDVVTVFSPNGNGTFTQPPGPTQCQSCEESDPYTCSYSHKPQMCATSSRSLGTTHCGSATVKYRDDRGVYNRTLRGCINCADKRAACAALGGYLKSYRTSYTFLECDIECCTGDNCNDGDNGPGQCIACTDFQGGPIRPCSSSTQRNQTCLTGRRSLGTTHCGSAAVKYRGGFFDGINIDIIRGCFDCTDKKAACYSLGGYLKREEGDTLLECEIECCNSSRCNTKNSSLTQDAVTVFTPEASGPSQCQECFDDTDAECIEKQDPQDCSRDSRSLGTTHCGYAKIKYASKFGIRDRVYRGCINCAGCGWNSANKLEAINTLAVPVVTYSFNVINWTLQELAKLDTKTRKSLTMYKMHHPKSDVDRLYLPRTEGGRGLIQLEFSYKSTTIGLDKYLQETQDTLLHFVKDHDDRKSLYSISRHHLVM</sequence>
<dbReference type="Proteomes" id="UP001159405">
    <property type="component" value="Unassembled WGS sequence"/>
</dbReference>
<dbReference type="PANTHER" id="PTHR35450:SF2">
    <property type="entry name" value="REVERSE TRANSCRIPTASE DOMAIN-CONTAINING PROTEIN"/>
    <property type="match status" value="1"/>
</dbReference>
<evidence type="ECO:0000313" key="2">
    <source>
        <dbReference type="EMBL" id="CAH3164561.1"/>
    </source>
</evidence>
<dbReference type="EMBL" id="CALNXK010000130">
    <property type="protein sequence ID" value="CAH3164561.1"/>
    <property type="molecule type" value="Genomic_DNA"/>
</dbReference>
<feature type="chain" id="PRO_5046887098" evidence="1">
    <location>
        <begin position="19"/>
        <end position="507"/>
    </location>
</feature>
<evidence type="ECO:0000256" key="1">
    <source>
        <dbReference type="SAM" id="SignalP"/>
    </source>
</evidence>
<feature type="signal peptide" evidence="1">
    <location>
        <begin position="1"/>
        <end position="18"/>
    </location>
</feature>
<comment type="caution">
    <text evidence="2">The sequence shown here is derived from an EMBL/GenBank/DDBJ whole genome shotgun (WGS) entry which is preliminary data.</text>
</comment>
<organism evidence="2 3">
    <name type="scientific">Porites lobata</name>
    <dbReference type="NCBI Taxonomy" id="104759"/>
    <lineage>
        <taxon>Eukaryota</taxon>
        <taxon>Metazoa</taxon>
        <taxon>Cnidaria</taxon>
        <taxon>Anthozoa</taxon>
        <taxon>Hexacorallia</taxon>
        <taxon>Scleractinia</taxon>
        <taxon>Fungiina</taxon>
        <taxon>Poritidae</taxon>
        <taxon>Porites</taxon>
    </lineage>
</organism>
<keyword evidence="3" id="KW-1185">Reference proteome</keyword>
<protein>
    <submittedName>
        <fullName evidence="2">Uncharacterized protein</fullName>
    </submittedName>
</protein>
<dbReference type="PANTHER" id="PTHR35450">
    <property type="entry name" value="REVERSE TRANSCRIPTASE DOMAIN-CONTAINING PROTEIN"/>
    <property type="match status" value="1"/>
</dbReference>